<comment type="caution">
    <text evidence="6">The sequence shown here is derived from an EMBL/GenBank/DDBJ whole genome shotgun (WGS) entry which is preliminary data.</text>
</comment>
<dbReference type="EMBL" id="LYUB02000001">
    <property type="protein sequence ID" value="OVF11143.1"/>
    <property type="molecule type" value="Genomic_DNA"/>
</dbReference>
<accession>A0AA91Q5M3</accession>
<keyword evidence="4" id="KW-0812">Transmembrane</keyword>
<feature type="transmembrane region" description="Helical" evidence="4">
    <location>
        <begin position="410"/>
        <end position="430"/>
    </location>
</feature>
<dbReference type="InterPro" id="IPR050327">
    <property type="entry name" value="Proton-linked_MCT"/>
</dbReference>
<dbReference type="PROSITE" id="PS50850">
    <property type="entry name" value="MFS"/>
    <property type="match status" value="1"/>
</dbReference>
<evidence type="ECO:0000256" key="4">
    <source>
        <dbReference type="SAM" id="Phobius"/>
    </source>
</evidence>
<dbReference type="KEGG" id="clus:A9F13_01g06094"/>
<keyword evidence="4" id="KW-1133">Transmembrane helix</keyword>
<sequence>MQSIQLKTIGASGPASGNGQAQSSANDHVLDISVSSSSNEEEPPQMSDTEQDITDFPDGGWKAYSVLLGSHIGLIINFGILNSVGAVQAYISTHQLAGEKVSDVSWVFSIYMCLPFLLGMFVGPVFDSRGSTVLLSISTVLLFGGFMAVSFSKSIVAFLFSLSICMGTAHALAITPLVSSVSHWFLLNRGKALGLASLGGSVGGTIWPLILRALYGSVGFGWGIRIVGFICLAGSLVSVILVKSRVRRVISPTSAEHMEKTKKLLMHTKNFFDVTAFKEGSFTFLVLGVFFTETALMSILTYLATFAIAHGFTENNSLILVTVLNATGIPGRYIPGYLADRYGNFNVMVIMLTGFSLSILACLLPFGSSAAGLYTFSVLCGFFSSSVLSLTPTCLGSITQVDKFGQRYGLMYTCSSTGILFGIPVGAAIIGDESMYNYKVFTVFCGVFAVVGTTCWAISRYCVVGAQLRVKV</sequence>
<evidence type="ECO:0000256" key="1">
    <source>
        <dbReference type="ARBA" id="ARBA00004141"/>
    </source>
</evidence>
<dbReference type="SUPFAM" id="SSF103473">
    <property type="entry name" value="MFS general substrate transporter"/>
    <property type="match status" value="1"/>
</dbReference>
<feature type="transmembrane region" description="Helical" evidence="4">
    <location>
        <begin position="373"/>
        <end position="398"/>
    </location>
</feature>
<dbReference type="GO" id="GO:0022857">
    <property type="term" value="F:transmembrane transporter activity"/>
    <property type="evidence" value="ECO:0007669"/>
    <property type="project" value="InterPro"/>
</dbReference>
<comment type="subcellular location">
    <subcellularLocation>
        <location evidence="1">Membrane</location>
        <topology evidence="1">Multi-pass membrane protein</topology>
    </subcellularLocation>
</comment>
<feature type="transmembrane region" description="Helical" evidence="4">
    <location>
        <begin position="133"/>
        <end position="151"/>
    </location>
</feature>
<dbReference type="Pfam" id="PF07690">
    <property type="entry name" value="MFS_1"/>
    <property type="match status" value="1"/>
</dbReference>
<reference evidence="6 7" key="1">
    <citation type="submission" date="2017-04" db="EMBL/GenBank/DDBJ databases">
        <title>Draft genome of the yeast Clavispora lusitaniae type strain CBS 6936.</title>
        <authorList>
            <person name="Durrens P."/>
            <person name="Klopp C."/>
            <person name="Biteau N."/>
            <person name="Fitton-Ouhabi V."/>
            <person name="Dementhon K."/>
            <person name="Accoceberry I."/>
            <person name="Sherman D.J."/>
            <person name="Noel T."/>
        </authorList>
    </citation>
    <scope>NUCLEOTIDE SEQUENCE [LARGE SCALE GENOMIC DNA]</scope>
    <source>
        <strain evidence="6 7">CBS 6936</strain>
    </source>
</reference>
<name>A0AA91Q5M3_CLALS</name>
<feature type="transmembrane region" description="Helical" evidence="4">
    <location>
        <begin position="157"/>
        <end position="180"/>
    </location>
</feature>
<keyword evidence="4" id="KW-0472">Membrane</keyword>
<feature type="transmembrane region" description="Helical" evidence="4">
    <location>
        <begin position="222"/>
        <end position="242"/>
    </location>
</feature>
<feature type="transmembrane region" description="Helical" evidence="4">
    <location>
        <begin position="347"/>
        <end position="367"/>
    </location>
</feature>
<feature type="transmembrane region" description="Helical" evidence="4">
    <location>
        <begin position="436"/>
        <end position="459"/>
    </location>
</feature>
<dbReference type="AlphaFoldDB" id="A0AA91Q5M3"/>
<feature type="compositionally biased region" description="Polar residues" evidence="3">
    <location>
        <begin position="15"/>
        <end position="26"/>
    </location>
</feature>
<feature type="domain" description="Major facilitator superfamily (MFS) profile" evidence="5">
    <location>
        <begin position="63"/>
        <end position="463"/>
    </location>
</feature>
<protein>
    <submittedName>
        <fullName evidence="6">Transporter</fullName>
    </submittedName>
</protein>
<feature type="transmembrane region" description="Helical" evidence="4">
    <location>
        <begin position="318"/>
        <end position="335"/>
    </location>
</feature>
<evidence type="ECO:0000256" key="2">
    <source>
        <dbReference type="ARBA" id="ARBA00006727"/>
    </source>
</evidence>
<proteinExistence type="inferred from homology"/>
<dbReference type="InterPro" id="IPR036259">
    <property type="entry name" value="MFS_trans_sf"/>
</dbReference>
<dbReference type="PANTHER" id="PTHR11360">
    <property type="entry name" value="MONOCARBOXYLATE TRANSPORTER"/>
    <property type="match status" value="1"/>
</dbReference>
<dbReference type="Gene3D" id="1.20.1250.20">
    <property type="entry name" value="MFS general substrate transporter like domains"/>
    <property type="match status" value="2"/>
</dbReference>
<feature type="region of interest" description="Disordered" evidence="3">
    <location>
        <begin position="1"/>
        <end position="53"/>
    </location>
</feature>
<comment type="similarity">
    <text evidence="2">Belongs to the major facilitator superfamily. Monocarboxylate porter (TC 2.A.1.13) family.</text>
</comment>
<gene>
    <name evidence="6" type="ORF">A9F13_01g06094</name>
</gene>
<feature type="transmembrane region" description="Helical" evidence="4">
    <location>
        <begin position="72"/>
        <end position="92"/>
    </location>
</feature>
<dbReference type="InterPro" id="IPR020846">
    <property type="entry name" value="MFS_dom"/>
</dbReference>
<evidence type="ECO:0000259" key="5">
    <source>
        <dbReference type="PROSITE" id="PS50850"/>
    </source>
</evidence>
<dbReference type="GO" id="GO:0032218">
    <property type="term" value="P:riboflavin transport"/>
    <property type="evidence" value="ECO:0007669"/>
    <property type="project" value="TreeGrafter"/>
</dbReference>
<evidence type="ECO:0000256" key="3">
    <source>
        <dbReference type="SAM" id="MobiDB-lite"/>
    </source>
</evidence>
<evidence type="ECO:0000313" key="6">
    <source>
        <dbReference type="EMBL" id="OVF11143.1"/>
    </source>
</evidence>
<feature type="transmembrane region" description="Helical" evidence="4">
    <location>
        <begin position="284"/>
        <end position="312"/>
    </location>
</feature>
<dbReference type="PANTHER" id="PTHR11360:SF177">
    <property type="entry name" value="RIBOFLAVIN TRANSPORTER MCH5"/>
    <property type="match status" value="1"/>
</dbReference>
<dbReference type="InterPro" id="IPR011701">
    <property type="entry name" value="MFS"/>
</dbReference>
<dbReference type="GO" id="GO:0016020">
    <property type="term" value="C:membrane"/>
    <property type="evidence" value="ECO:0007669"/>
    <property type="project" value="UniProtKB-SubCell"/>
</dbReference>
<feature type="compositionally biased region" description="Acidic residues" evidence="3">
    <location>
        <begin position="39"/>
        <end position="53"/>
    </location>
</feature>
<feature type="transmembrane region" description="Helical" evidence="4">
    <location>
        <begin position="192"/>
        <end position="210"/>
    </location>
</feature>
<evidence type="ECO:0000313" key="7">
    <source>
        <dbReference type="Proteomes" id="UP000195602"/>
    </source>
</evidence>
<feature type="transmembrane region" description="Helical" evidence="4">
    <location>
        <begin position="104"/>
        <end position="126"/>
    </location>
</feature>
<dbReference type="Proteomes" id="UP000195602">
    <property type="component" value="Unassembled WGS sequence"/>
</dbReference>
<organism evidence="6 7">
    <name type="scientific">Clavispora lusitaniae</name>
    <name type="common">Candida lusitaniae</name>
    <dbReference type="NCBI Taxonomy" id="36911"/>
    <lineage>
        <taxon>Eukaryota</taxon>
        <taxon>Fungi</taxon>
        <taxon>Dikarya</taxon>
        <taxon>Ascomycota</taxon>
        <taxon>Saccharomycotina</taxon>
        <taxon>Pichiomycetes</taxon>
        <taxon>Metschnikowiaceae</taxon>
        <taxon>Clavispora</taxon>
    </lineage>
</organism>